<keyword evidence="4" id="KW-1185">Reference proteome</keyword>
<reference evidence="3" key="1">
    <citation type="submission" date="2012-04" db="EMBL/GenBank/DDBJ databases">
        <title>Finished genome of Dactylococcopsis salina PCC 8305.</title>
        <authorList>
            <consortium name="US DOE Joint Genome Institute"/>
            <person name="Gugger M."/>
            <person name="Coursin T."/>
            <person name="Rippka R."/>
            <person name="Tandeau De Marsac N."/>
            <person name="Huntemann M."/>
            <person name="Wei C.-L."/>
            <person name="Han J."/>
            <person name="Detter J.C."/>
            <person name="Han C."/>
            <person name="Tapia R."/>
            <person name="Daligault H."/>
            <person name="Chen A."/>
            <person name="Krypides N."/>
            <person name="Mavromatis K."/>
            <person name="Markowitz V."/>
            <person name="Szeto E."/>
            <person name="Ivanova N."/>
            <person name="Ovchinnikova G."/>
            <person name="Pagani I."/>
            <person name="Pati A."/>
            <person name="Goodwin L."/>
            <person name="Peters L."/>
            <person name="Pitluck S."/>
            <person name="Woyke T."/>
            <person name="Kerfeld C."/>
        </authorList>
    </citation>
    <scope>NUCLEOTIDE SEQUENCE [LARGE SCALE GENOMIC DNA]</scope>
    <source>
        <strain evidence="3">PCC 8305</strain>
    </source>
</reference>
<proteinExistence type="predicted"/>
<dbReference type="AlphaFoldDB" id="K9YT09"/>
<feature type="chain" id="PRO_5003938888" evidence="2">
    <location>
        <begin position="27"/>
        <end position="115"/>
    </location>
</feature>
<evidence type="ECO:0000256" key="2">
    <source>
        <dbReference type="SAM" id="SignalP"/>
    </source>
</evidence>
<organism evidence="3 4">
    <name type="scientific">Dactylococcopsis salina (strain PCC 8305)</name>
    <name type="common">Myxobactron salinum</name>
    <dbReference type="NCBI Taxonomy" id="13035"/>
    <lineage>
        <taxon>Bacteria</taxon>
        <taxon>Bacillati</taxon>
        <taxon>Cyanobacteriota</taxon>
        <taxon>Cyanophyceae</taxon>
        <taxon>Nodosilineales</taxon>
        <taxon>Cymatolegaceae</taxon>
        <taxon>Dactylococcopsis</taxon>
    </lineage>
</organism>
<feature type="region of interest" description="Disordered" evidence="1">
    <location>
        <begin position="23"/>
        <end position="115"/>
    </location>
</feature>
<name>K9YT09_DACS8</name>
<feature type="compositionally biased region" description="Polar residues" evidence="1">
    <location>
        <begin position="61"/>
        <end position="88"/>
    </location>
</feature>
<evidence type="ECO:0000256" key="1">
    <source>
        <dbReference type="SAM" id="MobiDB-lite"/>
    </source>
</evidence>
<dbReference type="HOGENOM" id="CLU_166136_0_0_3"/>
<protein>
    <submittedName>
        <fullName evidence="3">Uncharacterized protein</fullName>
    </submittedName>
</protein>
<gene>
    <name evidence="3" type="ORF">Dacsa_0425</name>
</gene>
<accession>K9YT09</accession>
<keyword evidence="2" id="KW-0732">Signal</keyword>
<dbReference type="KEGG" id="dsl:Dacsa_0425"/>
<evidence type="ECO:0000313" key="3">
    <source>
        <dbReference type="EMBL" id="AFZ49213.1"/>
    </source>
</evidence>
<dbReference type="STRING" id="13035.Dacsa_0425"/>
<dbReference type="EMBL" id="CP003944">
    <property type="protein sequence ID" value="AFZ49213.1"/>
    <property type="molecule type" value="Genomic_DNA"/>
</dbReference>
<feature type="compositionally biased region" description="Low complexity" evidence="1">
    <location>
        <begin position="89"/>
        <end position="104"/>
    </location>
</feature>
<dbReference type="RefSeq" id="WP_015228226.1">
    <property type="nucleotide sequence ID" value="NC_019780.1"/>
</dbReference>
<evidence type="ECO:0000313" key="4">
    <source>
        <dbReference type="Proteomes" id="UP000010482"/>
    </source>
</evidence>
<dbReference type="Proteomes" id="UP000010482">
    <property type="component" value="Chromosome"/>
</dbReference>
<dbReference type="OrthoDB" id="466956at2"/>
<sequence length="115" mass="12705">MTRLLLFSFSLSVVLVSSFGLSPASSQTTLEEESPYQSSERDSFSSGLGEGLSPFDLIHGINSSRGMSMEQYRNQQQESLDSAASSFRQQQQQLLQQESLESSENAPLTEEESTQ</sequence>
<feature type="signal peptide" evidence="2">
    <location>
        <begin position="1"/>
        <end position="26"/>
    </location>
</feature>